<dbReference type="Pfam" id="PF01555">
    <property type="entry name" value="N6_N4_Mtase"/>
    <property type="match status" value="1"/>
</dbReference>
<comment type="caution">
    <text evidence="6">The sequence shown here is derived from an EMBL/GenBank/DDBJ whole genome shotgun (WGS) entry which is preliminary data.</text>
</comment>
<accession>A0A9N8W0Q6</accession>
<comment type="similarity">
    <text evidence="1">Belongs to the N(4)/N(6)-methyltransferase family.</text>
</comment>
<dbReference type="SUPFAM" id="SSF53335">
    <property type="entry name" value="S-adenosyl-L-methionine-dependent methyltransferases"/>
    <property type="match status" value="1"/>
</dbReference>
<gene>
    <name evidence="6" type="ORF">RFULGI_LOCUS1048</name>
</gene>
<dbReference type="OrthoDB" id="2422773at2759"/>
<keyword evidence="3" id="KW-0808">Transferase</keyword>
<reference evidence="6" key="1">
    <citation type="submission" date="2021-06" db="EMBL/GenBank/DDBJ databases">
        <authorList>
            <person name="Kallberg Y."/>
            <person name="Tangrot J."/>
            <person name="Rosling A."/>
        </authorList>
    </citation>
    <scope>NUCLEOTIDE SEQUENCE</scope>
    <source>
        <strain evidence="6">IN212</strain>
    </source>
</reference>
<keyword evidence="2" id="KW-0489">Methyltransferase</keyword>
<evidence type="ECO:0000259" key="5">
    <source>
        <dbReference type="Pfam" id="PF01555"/>
    </source>
</evidence>
<dbReference type="PRINTS" id="PR00506">
    <property type="entry name" value="D21N6MTFRASE"/>
</dbReference>
<proteinExistence type="inferred from homology"/>
<feature type="domain" description="DNA methylase N-4/N-6" evidence="5">
    <location>
        <begin position="179"/>
        <end position="344"/>
    </location>
</feature>
<evidence type="ECO:0000313" key="7">
    <source>
        <dbReference type="Proteomes" id="UP000789396"/>
    </source>
</evidence>
<dbReference type="InterPro" id="IPR029063">
    <property type="entry name" value="SAM-dependent_MTases_sf"/>
</dbReference>
<evidence type="ECO:0000256" key="4">
    <source>
        <dbReference type="ARBA" id="ARBA00022691"/>
    </source>
</evidence>
<evidence type="ECO:0000256" key="2">
    <source>
        <dbReference type="ARBA" id="ARBA00022603"/>
    </source>
</evidence>
<dbReference type="PROSITE" id="PS00092">
    <property type="entry name" value="N6_MTASE"/>
    <property type="match status" value="1"/>
</dbReference>
<evidence type="ECO:0000313" key="6">
    <source>
        <dbReference type="EMBL" id="CAG8469362.1"/>
    </source>
</evidence>
<dbReference type="Gene3D" id="3.80.10.10">
    <property type="entry name" value="Ribonuclease Inhibitor"/>
    <property type="match status" value="1"/>
</dbReference>
<dbReference type="EMBL" id="CAJVPZ010000555">
    <property type="protein sequence ID" value="CAG8469362.1"/>
    <property type="molecule type" value="Genomic_DNA"/>
</dbReference>
<keyword evidence="7" id="KW-1185">Reference proteome</keyword>
<dbReference type="Proteomes" id="UP000789396">
    <property type="component" value="Unassembled WGS sequence"/>
</dbReference>
<dbReference type="GO" id="GO:0032259">
    <property type="term" value="P:methylation"/>
    <property type="evidence" value="ECO:0007669"/>
    <property type="project" value="UniProtKB-KW"/>
</dbReference>
<dbReference type="InterPro" id="IPR002941">
    <property type="entry name" value="DNA_methylase_N4/N6"/>
</dbReference>
<sequence>MLDCSHNKLSSLNLNGLINLSIVCCDSNYLSSLKLTGCSNLQVLSCFNNYLTKLDFLNDLSSRKLRELLIGNNKFINDDSKRIDNNKFNHFAGSTEALKNLLHIENTIEPNDYRVSEVRLFKEMEKVGEDFADNLVICGDSLNALTSLSKIPEYRKKYVNKIKLIYIDPPFNTGQITDQNYILVFAKNIEQFKINRLPRTEKQNKLYKNPDNDLRGLWRTDNFSVKAINPKNVYPITTPSGKIVYPPKGLSWLVSPERLEELIKDNRIWWGKSGSNVPALKRFLNEEVGHNDEAKKEIKRLFPEIDPFETPKPERLLKRIIQIATNEGDIVLDYFAGSGTTAANNENTINNFAVPRLKKVISGEDKGGISEEVN</sequence>
<dbReference type="SUPFAM" id="SSF52058">
    <property type="entry name" value="L domain-like"/>
    <property type="match status" value="1"/>
</dbReference>
<dbReference type="AlphaFoldDB" id="A0A9N8W0Q6"/>
<name>A0A9N8W0Q6_9GLOM</name>
<dbReference type="InterPro" id="IPR002295">
    <property type="entry name" value="N4/N6-MTase_EcoPI_Mod-like"/>
</dbReference>
<protein>
    <submittedName>
        <fullName evidence="6">8206_t:CDS:1</fullName>
    </submittedName>
</protein>
<dbReference type="GO" id="GO:0003677">
    <property type="term" value="F:DNA binding"/>
    <property type="evidence" value="ECO:0007669"/>
    <property type="project" value="InterPro"/>
</dbReference>
<dbReference type="InterPro" id="IPR002052">
    <property type="entry name" value="DNA_methylase_N6_adenine_CS"/>
</dbReference>
<dbReference type="InterPro" id="IPR032675">
    <property type="entry name" value="LRR_dom_sf"/>
</dbReference>
<dbReference type="Gene3D" id="3.40.50.150">
    <property type="entry name" value="Vaccinia Virus protein VP39"/>
    <property type="match status" value="2"/>
</dbReference>
<dbReference type="GO" id="GO:0008170">
    <property type="term" value="F:N-methyltransferase activity"/>
    <property type="evidence" value="ECO:0007669"/>
    <property type="project" value="InterPro"/>
</dbReference>
<organism evidence="6 7">
    <name type="scientific">Racocetra fulgida</name>
    <dbReference type="NCBI Taxonomy" id="60492"/>
    <lineage>
        <taxon>Eukaryota</taxon>
        <taxon>Fungi</taxon>
        <taxon>Fungi incertae sedis</taxon>
        <taxon>Mucoromycota</taxon>
        <taxon>Glomeromycotina</taxon>
        <taxon>Glomeromycetes</taxon>
        <taxon>Diversisporales</taxon>
        <taxon>Gigasporaceae</taxon>
        <taxon>Racocetra</taxon>
    </lineage>
</organism>
<evidence type="ECO:0000256" key="1">
    <source>
        <dbReference type="ARBA" id="ARBA00006594"/>
    </source>
</evidence>
<evidence type="ECO:0000256" key="3">
    <source>
        <dbReference type="ARBA" id="ARBA00022679"/>
    </source>
</evidence>
<keyword evidence="4" id="KW-0949">S-adenosyl-L-methionine</keyword>